<dbReference type="InterPro" id="IPR036191">
    <property type="entry name" value="RRF_sf"/>
</dbReference>
<dbReference type="HAMAP" id="MF_00040">
    <property type="entry name" value="RRF"/>
    <property type="match status" value="1"/>
</dbReference>
<evidence type="ECO:0000256" key="1">
    <source>
        <dbReference type="ARBA" id="ARBA00004496"/>
    </source>
</evidence>
<dbReference type="AlphaFoldDB" id="A0A368BSF1"/>
<evidence type="ECO:0000259" key="8">
    <source>
        <dbReference type="Pfam" id="PF01765"/>
    </source>
</evidence>
<dbReference type="EMBL" id="QOPE01000032">
    <property type="protein sequence ID" value="RCL40015.1"/>
    <property type="molecule type" value="Genomic_DNA"/>
</dbReference>
<evidence type="ECO:0000313" key="10">
    <source>
        <dbReference type="Proteomes" id="UP000253307"/>
    </source>
</evidence>
<name>A0A368BSF1_9GAMM</name>
<keyword evidence="3 6" id="KW-0963">Cytoplasm</keyword>
<dbReference type="FunFam" id="3.30.1360.40:FF:000001">
    <property type="entry name" value="Ribosome-recycling factor"/>
    <property type="match status" value="1"/>
</dbReference>
<dbReference type="CDD" id="cd00520">
    <property type="entry name" value="RRF"/>
    <property type="match status" value="1"/>
</dbReference>
<dbReference type="Gene3D" id="3.30.1360.40">
    <property type="match status" value="1"/>
</dbReference>
<protein>
    <recommendedName>
        <fullName evidence="6">Ribosome-recycling factor</fullName>
        <shortName evidence="6">RRF</shortName>
    </recommendedName>
    <alternativeName>
        <fullName evidence="6">Ribosome-releasing factor</fullName>
    </alternativeName>
</protein>
<feature type="coiled-coil region" evidence="7">
    <location>
        <begin position="113"/>
        <end position="165"/>
    </location>
</feature>
<sequence length="184" mass="20848">MDSILSDIKTKMQRSLEALGYEFNKIRTGRANPSILDSIKVDYYGNPTPINQTANILVEEGRTLSISPWDKSMIGEIEKAILKSDLGLNPNSSGDLIRITMPALTEETRQDYIKQARNEAENSRISIRNIRRDANNSAKDLQKENEISEDELKRIEAEVQKTTDHFIGLVEEELKNKEADLAEI</sequence>
<dbReference type="Proteomes" id="UP000253307">
    <property type="component" value="Unassembled WGS sequence"/>
</dbReference>
<comment type="similarity">
    <text evidence="2 6">Belongs to the RRF family.</text>
</comment>
<comment type="subcellular location">
    <subcellularLocation>
        <location evidence="1 6">Cytoplasm</location>
    </subcellularLocation>
</comment>
<dbReference type="SUPFAM" id="SSF55194">
    <property type="entry name" value="Ribosome recycling factor, RRF"/>
    <property type="match status" value="1"/>
</dbReference>
<dbReference type="Pfam" id="PF01765">
    <property type="entry name" value="RRF"/>
    <property type="match status" value="1"/>
</dbReference>
<feature type="domain" description="Ribosome recycling factor" evidence="8">
    <location>
        <begin position="22"/>
        <end position="181"/>
    </location>
</feature>
<gene>
    <name evidence="6" type="primary">frr</name>
    <name evidence="9" type="ORF">DBW96_03900</name>
</gene>
<dbReference type="InterPro" id="IPR023584">
    <property type="entry name" value="Ribosome_recyc_fac_dom"/>
</dbReference>
<comment type="function">
    <text evidence="5 6">Responsible for the release of ribosomes from messenger RNA at the termination of protein biosynthesis. May increase the efficiency of translation by recycling ribosomes from one round of translation to another.</text>
</comment>
<dbReference type="NCBIfam" id="TIGR00496">
    <property type="entry name" value="frr"/>
    <property type="match status" value="1"/>
</dbReference>
<dbReference type="InterPro" id="IPR002661">
    <property type="entry name" value="Ribosome_recyc_fac"/>
</dbReference>
<dbReference type="PANTHER" id="PTHR20982:SF3">
    <property type="entry name" value="MITOCHONDRIAL RIBOSOME RECYCLING FACTOR PSEUDO 1"/>
    <property type="match status" value="1"/>
</dbReference>
<keyword evidence="4 6" id="KW-0648">Protein biosynthesis</keyword>
<evidence type="ECO:0000313" key="9">
    <source>
        <dbReference type="EMBL" id="RCL40015.1"/>
    </source>
</evidence>
<dbReference type="GO" id="GO:0005829">
    <property type="term" value="C:cytosol"/>
    <property type="evidence" value="ECO:0007669"/>
    <property type="project" value="GOC"/>
</dbReference>
<dbReference type="GO" id="GO:0002184">
    <property type="term" value="P:cytoplasmic translational termination"/>
    <property type="evidence" value="ECO:0007669"/>
    <property type="project" value="TreeGrafter"/>
</dbReference>
<keyword evidence="7" id="KW-0175">Coiled coil</keyword>
<evidence type="ECO:0000256" key="5">
    <source>
        <dbReference type="ARBA" id="ARBA00025050"/>
    </source>
</evidence>
<evidence type="ECO:0000256" key="2">
    <source>
        <dbReference type="ARBA" id="ARBA00005912"/>
    </source>
</evidence>
<dbReference type="PANTHER" id="PTHR20982">
    <property type="entry name" value="RIBOSOME RECYCLING FACTOR"/>
    <property type="match status" value="1"/>
</dbReference>
<dbReference type="FunFam" id="1.10.132.20:FF:000001">
    <property type="entry name" value="Ribosome-recycling factor"/>
    <property type="match status" value="1"/>
</dbReference>
<dbReference type="Gene3D" id="1.10.132.20">
    <property type="entry name" value="Ribosome-recycling factor"/>
    <property type="match status" value="1"/>
</dbReference>
<dbReference type="GO" id="GO:0043023">
    <property type="term" value="F:ribosomal large subunit binding"/>
    <property type="evidence" value="ECO:0007669"/>
    <property type="project" value="TreeGrafter"/>
</dbReference>
<evidence type="ECO:0000256" key="6">
    <source>
        <dbReference type="HAMAP-Rule" id="MF_00040"/>
    </source>
</evidence>
<evidence type="ECO:0000256" key="4">
    <source>
        <dbReference type="ARBA" id="ARBA00022917"/>
    </source>
</evidence>
<evidence type="ECO:0000256" key="3">
    <source>
        <dbReference type="ARBA" id="ARBA00022490"/>
    </source>
</evidence>
<reference evidence="9 10" key="1">
    <citation type="journal article" date="2018" name="Microbiome">
        <title>Fine metagenomic profile of the Mediterranean stratified and mixed water columns revealed by assembly and recruitment.</title>
        <authorList>
            <person name="Haro-Moreno J.M."/>
            <person name="Lopez-Perez M."/>
            <person name="De La Torre J.R."/>
            <person name="Picazo A."/>
            <person name="Camacho A."/>
            <person name="Rodriguez-Valera F."/>
        </authorList>
    </citation>
    <scope>NUCLEOTIDE SEQUENCE [LARGE SCALE GENOMIC DNA]</scope>
    <source>
        <strain evidence="9">MED-G82</strain>
    </source>
</reference>
<evidence type="ECO:0000256" key="7">
    <source>
        <dbReference type="SAM" id="Coils"/>
    </source>
</evidence>
<proteinExistence type="inferred from homology"/>
<accession>A0A368BSF1</accession>
<organism evidence="9 10">
    <name type="scientific">SAR86 cluster bacterium</name>
    <dbReference type="NCBI Taxonomy" id="2030880"/>
    <lineage>
        <taxon>Bacteria</taxon>
        <taxon>Pseudomonadati</taxon>
        <taxon>Pseudomonadota</taxon>
        <taxon>Gammaproteobacteria</taxon>
        <taxon>SAR86 cluster</taxon>
    </lineage>
</organism>
<comment type="caution">
    <text evidence="9">The sequence shown here is derived from an EMBL/GenBank/DDBJ whole genome shotgun (WGS) entry which is preliminary data.</text>
</comment>